<gene>
    <name evidence="10" type="ORF">SADUNF_Sadunf14G0039300</name>
</gene>
<keyword evidence="9" id="KW-1133">Transmembrane helix</keyword>
<accession>A0A835MTA0</accession>
<feature type="transmembrane region" description="Helical" evidence="9">
    <location>
        <begin position="335"/>
        <end position="354"/>
    </location>
</feature>
<feature type="transmembrane region" description="Helical" evidence="9">
    <location>
        <begin position="266"/>
        <end position="289"/>
    </location>
</feature>
<keyword evidence="7" id="KW-0443">Lipid metabolism</keyword>
<protein>
    <recommendedName>
        <fullName evidence="4">phosphatidate cytidylyltransferase</fullName>
        <ecNumber evidence="4">2.7.7.41</ecNumber>
    </recommendedName>
</protein>
<evidence type="ECO:0000256" key="9">
    <source>
        <dbReference type="SAM" id="Phobius"/>
    </source>
</evidence>
<organism evidence="10 11">
    <name type="scientific">Salix dunnii</name>
    <dbReference type="NCBI Taxonomy" id="1413687"/>
    <lineage>
        <taxon>Eukaryota</taxon>
        <taxon>Viridiplantae</taxon>
        <taxon>Streptophyta</taxon>
        <taxon>Embryophyta</taxon>
        <taxon>Tracheophyta</taxon>
        <taxon>Spermatophyta</taxon>
        <taxon>Magnoliopsida</taxon>
        <taxon>eudicotyledons</taxon>
        <taxon>Gunneridae</taxon>
        <taxon>Pentapetalae</taxon>
        <taxon>rosids</taxon>
        <taxon>fabids</taxon>
        <taxon>Malpighiales</taxon>
        <taxon>Salicaceae</taxon>
        <taxon>Saliceae</taxon>
        <taxon>Salix</taxon>
    </lineage>
</organism>
<dbReference type="GO" id="GO:0008654">
    <property type="term" value="P:phospholipid biosynthetic process"/>
    <property type="evidence" value="ECO:0007669"/>
    <property type="project" value="UniProtKB-KW"/>
</dbReference>
<keyword evidence="11" id="KW-1185">Reference proteome</keyword>
<evidence type="ECO:0000256" key="5">
    <source>
        <dbReference type="ARBA" id="ARBA00022516"/>
    </source>
</evidence>
<dbReference type="AlphaFoldDB" id="A0A835MTA0"/>
<feature type="transmembrane region" description="Helical" evidence="9">
    <location>
        <begin position="221"/>
        <end position="239"/>
    </location>
</feature>
<sequence>MASSSFVEIERFHLIPVLSVTCPCHRPLLSKKSLILNRKKLNFDLLLNGSKTAVPVHAKSATARRWLITSVARAEADSVDEDSGKEEVEKDHISPAKEDSVSQLQQKTSQLKKRIIFGLGIGISTGGIVLAGGWIFTVALAAVVFVGAREYFELVRSHGITAGMTPPPRYVSQVCSVICAFMPVLTLYFGQIDISVTFAAFVVAMALLLQRGNPRFSQLSSTMFGLFYCGYLPCFWVKLRCGLAAPALNTRIGTTWPVLLGGQAHWTVGLVATLISMSSIIAADTYAFMGGKAFGRTLLTRISPKKTWEGTFVGLGGCIATSVVLSKFFCWPTSLLSAIAFGFLNFFGSIFGDLTESMIKRDAGVKDSGSLIPGHGGILDRSDSYIFTGALAYSFVKTFLPLYGV</sequence>
<keyword evidence="6" id="KW-0808">Transferase</keyword>
<dbReference type="EMBL" id="JADGMS010000014">
    <property type="protein sequence ID" value="KAF9668783.1"/>
    <property type="molecule type" value="Genomic_DNA"/>
</dbReference>
<comment type="caution">
    <text evidence="10">The sequence shown here is derived from an EMBL/GenBank/DDBJ whole genome shotgun (WGS) entry which is preliminary data.</text>
</comment>
<evidence type="ECO:0000313" key="10">
    <source>
        <dbReference type="EMBL" id="KAF9668783.1"/>
    </source>
</evidence>
<dbReference type="Pfam" id="PF01148">
    <property type="entry name" value="CTP_transf_1"/>
    <property type="match status" value="1"/>
</dbReference>
<evidence type="ECO:0000256" key="6">
    <source>
        <dbReference type="ARBA" id="ARBA00022695"/>
    </source>
</evidence>
<dbReference type="PANTHER" id="PTHR47101:SF1">
    <property type="entry name" value="PHOSPHATIDATE CYTIDYLYLTRANSFERASE 4, CHLOROPLASTIC"/>
    <property type="match status" value="1"/>
</dbReference>
<dbReference type="PANTHER" id="PTHR47101">
    <property type="entry name" value="PHOSPHATIDATE CYTIDYLYLTRANSFERASE 5, CHLOROPLASTIC"/>
    <property type="match status" value="1"/>
</dbReference>
<dbReference type="EC" id="2.7.7.41" evidence="4"/>
<keyword evidence="9" id="KW-0472">Membrane</keyword>
<comment type="pathway">
    <text evidence="3">Lipid metabolism.</text>
</comment>
<keyword evidence="8" id="KW-1208">Phospholipid metabolism</keyword>
<evidence type="ECO:0000313" key="11">
    <source>
        <dbReference type="Proteomes" id="UP000657918"/>
    </source>
</evidence>
<evidence type="ECO:0000256" key="4">
    <source>
        <dbReference type="ARBA" id="ARBA00012487"/>
    </source>
</evidence>
<keyword evidence="7" id="KW-0594">Phospholipid biosynthesis</keyword>
<name>A0A835MTA0_9ROSI</name>
<reference evidence="10 11" key="1">
    <citation type="submission" date="2020-10" db="EMBL/GenBank/DDBJ databases">
        <title>Plant Genome Project.</title>
        <authorList>
            <person name="Zhang R.-G."/>
        </authorList>
    </citation>
    <scope>NUCLEOTIDE SEQUENCE [LARGE SCALE GENOMIC DNA]</scope>
    <source>
        <strain evidence="10">FAFU-HL-1</strain>
        <tissue evidence="10">Leaf</tissue>
    </source>
</reference>
<evidence type="ECO:0000256" key="1">
    <source>
        <dbReference type="ARBA" id="ARBA00001698"/>
    </source>
</evidence>
<keyword evidence="9" id="KW-0812">Transmembrane</keyword>
<evidence type="ECO:0000256" key="8">
    <source>
        <dbReference type="ARBA" id="ARBA00023264"/>
    </source>
</evidence>
<comment type="catalytic activity">
    <reaction evidence="1">
        <text>a 1,2-diacyl-sn-glycero-3-phosphate + CTP + H(+) = a CDP-1,2-diacyl-sn-glycerol + diphosphate</text>
        <dbReference type="Rhea" id="RHEA:16229"/>
        <dbReference type="ChEBI" id="CHEBI:15378"/>
        <dbReference type="ChEBI" id="CHEBI:33019"/>
        <dbReference type="ChEBI" id="CHEBI:37563"/>
        <dbReference type="ChEBI" id="CHEBI:58332"/>
        <dbReference type="ChEBI" id="CHEBI:58608"/>
        <dbReference type="EC" id="2.7.7.41"/>
    </reaction>
</comment>
<evidence type="ECO:0000256" key="7">
    <source>
        <dbReference type="ARBA" id="ARBA00023209"/>
    </source>
</evidence>
<dbReference type="OrthoDB" id="10260889at2759"/>
<comment type="pathway">
    <text evidence="2">Phospholipid metabolism; CDP-diacylglycerol biosynthesis; CDP-diacylglycerol from sn-glycerol 3-phosphate: step 3/3.</text>
</comment>
<proteinExistence type="predicted"/>
<dbReference type="Proteomes" id="UP000657918">
    <property type="component" value="Unassembled WGS sequence"/>
</dbReference>
<dbReference type="GO" id="GO:0004605">
    <property type="term" value="F:phosphatidate cytidylyltransferase activity"/>
    <property type="evidence" value="ECO:0007669"/>
    <property type="project" value="UniProtKB-EC"/>
</dbReference>
<feature type="transmembrane region" description="Helical" evidence="9">
    <location>
        <begin position="310"/>
        <end position="329"/>
    </location>
</feature>
<feature type="transmembrane region" description="Helical" evidence="9">
    <location>
        <begin position="188"/>
        <end position="209"/>
    </location>
</feature>
<feature type="transmembrane region" description="Helical" evidence="9">
    <location>
        <begin position="115"/>
        <end position="148"/>
    </location>
</feature>
<keyword evidence="6" id="KW-0548">Nucleotidyltransferase</keyword>
<keyword evidence="5" id="KW-0444">Lipid biosynthesis</keyword>
<evidence type="ECO:0000256" key="3">
    <source>
        <dbReference type="ARBA" id="ARBA00005189"/>
    </source>
</evidence>
<evidence type="ECO:0000256" key="2">
    <source>
        <dbReference type="ARBA" id="ARBA00005119"/>
    </source>
</evidence>